<dbReference type="OMA" id="KASRYPM"/>
<evidence type="ECO:0000259" key="2">
    <source>
        <dbReference type="Pfam" id="PF00644"/>
    </source>
</evidence>
<dbReference type="Pfam" id="PF00644">
    <property type="entry name" value="PARP"/>
    <property type="match status" value="2"/>
</dbReference>
<comment type="similarity">
    <text evidence="1">Belongs to the ARTD/PARP family.</text>
</comment>
<dbReference type="Proteomes" id="UP000472277">
    <property type="component" value="Chromosome 6"/>
</dbReference>
<dbReference type="PANTHER" id="PTHR36542">
    <property type="entry name" value="GIG2-LIKE PROTEIN DRED-RELATED"/>
    <property type="match status" value="1"/>
</dbReference>
<accession>A0A673Y2D7</accession>
<dbReference type="InterPro" id="IPR012317">
    <property type="entry name" value="Poly(ADP-ribose)pol_cat_dom"/>
</dbReference>
<reference evidence="3" key="2">
    <citation type="submission" date="2025-09" db="UniProtKB">
        <authorList>
            <consortium name="Ensembl"/>
        </authorList>
    </citation>
    <scope>IDENTIFICATION</scope>
</reference>
<sequence length="292" mass="33307">MWAEDDFTLPYGSVRLGLSEPQDGNTYVMYHGTSWQAANQILKTGFRQSHGGMLGRGVYLSRDLQKASRYPLDLLEHQRVVIRVNVNVGKVKRIDYQYHPLRTTWHENGYDTAWVPPNCGMVKSGLEEDCVWDPNRITVLDFIQPNMQQSQYGKTYVMYHGTTRQAAGKIRASGFLPSPGGMLGRGVYLSRDLMKASRYPLDLPEHQRVVLRVKVNVGKVKRIDNQYHPLRTTWHENGYDTAWVPPNCGMVKSGLEEDCVWDPKRITIKSSYSSSKQNVKKVDLILVYSPGL</sequence>
<name>A0A673Y2D7_SALTR</name>
<keyword evidence="4" id="KW-1185">Reference proteome</keyword>
<dbReference type="GO" id="GO:0003950">
    <property type="term" value="F:NAD+ poly-ADP-ribosyltransferase activity"/>
    <property type="evidence" value="ECO:0007669"/>
    <property type="project" value="InterPro"/>
</dbReference>
<dbReference type="GO" id="GO:0005737">
    <property type="term" value="C:cytoplasm"/>
    <property type="evidence" value="ECO:0007669"/>
    <property type="project" value="TreeGrafter"/>
</dbReference>
<dbReference type="Ensembl" id="ENSSTUT00000029964.1">
    <property type="protein sequence ID" value="ENSSTUP00000028634.1"/>
    <property type="gene ID" value="ENSSTUG00000012390.1"/>
</dbReference>
<dbReference type="Gene3D" id="3.90.175.10">
    <property type="entry name" value="Diphtheria Toxin, domain 1"/>
    <property type="match status" value="2"/>
</dbReference>
<reference evidence="3" key="1">
    <citation type="submission" date="2025-08" db="UniProtKB">
        <authorList>
            <consortium name="Ensembl"/>
        </authorList>
    </citation>
    <scope>IDENTIFICATION</scope>
</reference>
<feature type="domain" description="PARP catalytic" evidence="2">
    <location>
        <begin position="151"/>
        <end position="230"/>
    </location>
</feature>
<evidence type="ECO:0000256" key="1">
    <source>
        <dbReference type="ARBA" id="ARBA00024347"/>
    </source>
</evidence>
<dbReference type="FunFam" id="3.90.175.10:FF:000001">
    <property type="entry name" value="Grass carp reovirus (GCRV)-induced gene 2e"/>
    <property type="match status" value="2"/>
</dbReference>
<proteinExistence type="inferred from homology"/>
<protein>
    <recommendedName>
        <fullName evidence="2">PARP catalytic domain-containing protein</fullName>
    </recommendedName>
</protein>
<dbReference type="AlphaFoldDB" id="A0A673Y2D7"/>
<dbReference type="PANTHER" id="PTHR36542:SF2">
    <property type="entry name" value="GIG2-LIKE PROTEIN DRED-RELATED"/>
    <property type="match status" value="1"/>
</dbReference>
<evidence type="ECO:0000313" key="3">
    <source>
        <dbReference type="Ensembl" id="ENSSTUP00000028634.1"/>
    </source>
</evidence>
<organism evidence="3 4">
    <name type="scientific">Salmo trutta</name>
    <name type="common">Brown trout</name>
    <dbReference type="NCBI Taxonomy" id="8032"/>
    <lineage>
        <taxon>Eukaryota</taxon>
        <taxon>Metazoa</taxon>
        <taxon>Chordata</taxon>
        <taxon>Craniata</taxon>
        <taxon>Vertebrata</taxon>
        <taxon>Euteleostomi</taxon>
        <taxon>Actinopterygii</taxon>
        <taxon>Neopterygii</taxon>
        <taxon>Teleostei</taxon>
        <taxon>Protacanthopterygii</taxon>
        <taxon>Salmoniformes</taxon>
        <taxon>Salmonidae</taxon>
        <taxon>Salmoninae</taxon>
        <taxon>Salmo</taxon>
    </lineage>
</organism>
<dbReference type="InParanoid" id="A0A673Y2D7"/>
<evidence type="ECO:0000313" key="4">
    <source>
        <dbReference type="Proteomes" id="UP000472277"/>
    </source>
</evidence>
<dbReference type="GeneTree" id="ENSGT00940000163496"/>
<dbReference type="SUPFAM" id="SSF56399">
    <property type="entry name" value="ADP-ribosylation"/>
    <property type="match status" value="2"/>
</dbReference>
<feature type="domain" description="PARP catalytic" evidence="2">
    <location>
        <begin position="23"/>
        <end position="96"/>
    </location>
</feature>